<sequence length="354" mass="38224">MSTANTIYVYIGSYAEKDDQGIYVYTLDRATGKLSPVSSVAGIENPSFLTMTPDQSYVYAVSETTSEPGAVAAFAVDPQSKELTLLNQQSTGGAAPCHLIFDGTHNHLVVVNYSGGSICLYPLDKDGRIGKLADTIQHHGQSINPDRQEAAHPHSANLTPDGTHIFVPDLGQDKIFCYKIDEEAQKLVLQGETTVKAGSGPRHFTFHPTRNYAYVINELSSTITAFMYEPATQSLYAIQTISTLPEGYQGESTAAEIKIHPSGKFLYGSNRGHDSIVTFALDATSGLLTLIGHISSFGETPRNFALTPEGDFLLVANQDGNNVVTYKLDGQTGKVSTTKEIVDIAHPVCIQIMN</sequence>
<dbReference type="PANTHER" id="PTHR30344:SF1">
    <property type="entry name" value="6-PHOSPHOGLUCONOLACTONASE"/>
    <property type="match status" value="1"/>
</dbReference>
<dbReference type="FunFam" id="2.130.10.10:FF:000306">
    <property type="entry name" value="3-carboxymuconate cyclase"/>
    <property type="match status" value="1"/>
</dbReference>
<evidence type="ECO:0008006" key="4">
    <source>
        <dbReference type="Google" id="ProtNLM"/>
    </source>
</evidence>
<dbReference type="InterPro" id="IPR011048">
    <property type="entry name" value="Haem_d1_sf"/>
</dbReference>
<dbReference type="InterPro" id="IPR019405">
    <property type="entry name" value="Lactonase_7-beta_prop"/>
</dbReference>
<dbReference type="Proteomes" id="UP000287171">
    <property type="component" value="Unassembled WGS sequence"/>
</dbReference>
<protein>
    <recommendedName>
        <fullName evidence="4">6-phosphogluconolactonase</fullName>
    </recommendedName>
</protein>
<proteinExistence type="inferred from homology"/>
<dbReference type="Pfam" id="PF10282">
    <property type="entry name" value="Lactonase"/>
    <property type="match status" value="1"/>
</dbReference>
<evidence type="ECO:0000313" key="3">
    <source>
        <dbReference type="Proteomes" id="UP000287171"/>
    </source>
</evidence>
<dbReference type="PANTHER" id="PTHR30344">
    <property type="entry name" value="6-PHOSPHOGLUCONOLACTONASE-RELATED"/>
    <property type="match status" value="1"/>
</dbReference>
<dbReference type="GO" id="GO:0005829">
    <property type="term" value="C:cytosol"/>
    <property type="evidence" value="ECO:0007669"/>
    <property type="project" value="TreeGrafter"/>
</dbReference>
<dbReference type="SUPFAM" id="SSF51004">
    <property type="entry name" value="C-terminal (heme d1) domain of cytochrome cd1-nitrite reductase"/>
    <property type="match status" value="1"/>
</dbReference>
<dbReference type="InterPro" id="IPR050282">
    <property type="entry name" value="Cycloisomerase_2"/>
</dbReference>
<comment type="similarity">
    <text evidence="1">Belongs to the cycloisomerase 2 family.</text>
</comment>
<dbReference type="RefSeq" id="WP_126630868.1">
    <property type="nucleotide sequence ID" value="NZ_BIFT01000002.1"/>
</dbReference>
<comment type="caution">
    <text evidence="2">The sequence shown here is derived from an EMBL/GenBank/DDBJ whole genome shotgun (WGS) entry which is preliminary data.</text>
</comment>
<accession>A0A402BHC9</accession>
<dbReference type="Gene3D" id="2.130.10.10">
    <property type="entry name" value="YVTN repeat-like/Quinoprotein amine dehydrogenase"/>
    <property type="match status" value="1"/>
</dbReference>
<name>A0A402BHC9_9CHLR</name>
<organism evidence="2 3">
    <name type="scientific">Dictyobacter alpinus</name>
    <dbReference type="NCBI Taxonomy" id="2014873"/>
    <lineage>
        <taxon>Bacteria</taxon>
        <taxon>Bacillati</taxon>
        <taxon>Chloroflexota</taxon>
        <taxon>Ktedonobacteria</taxon>
        <taxon>Ktedonobacterales</taxon>
        <taxon>Dictyobacteraceae</taxon>
        <taxon>Dictyobacter</taxon>
    </lineage>
</organism>
<keyword evidence="3" id="KW-1185">Reference proteome</keyword>
<evidence type="ECO:0000256" key="1">
    <source>
        <dbReference type="ARBA" id="ARBA00005564"/>
    </source>
</evidence>
<dbReference type="InterPro" id="IPR015943">
    <property type="entry name" value="WD40/YVTN_repeat-like_dom_sf"/>
</dbReference>
<reference evidence="3" key="1">
    <citation type="submission" date="2018-12" db="EMBL/GenBank/DDBJ databases">
        <title>Tengunoibacter tsumagoiensis gen. nov., sp. nov., Dictyobacter kobayashii sp. nov., D. alpinus sp. nov., and D. joshuensis sp. nov. and description of Dictyobacteraceae fam. nov. within the order Ktedonobacterales isolated from Tengu-no-mugimeshi.</title>
        <authorList>
            <person name="Wang C.M."/>
            <person name="Zheng Y."/>
            <person name="Sakai Y."/>
            <person name="Toyoda A."/>
            <person name="Minakuchi Y."/>
            <person name="Abe K."/>
            <person name="Yokota A."/>
            <person name="Yabe S."/>
        </authorList>
    </citation>
    <scope>NUCLEOTIDE SEQUENCE [LARGE SCALE GENOMIC DNA]</scope>
    <source>
        <strain evidence="3">Uno16</strain>
    </source>
</reference>
<gene>
    <name evidence="2" type="ORF">KDA_63120</name>
</gene>
<dbReference type="OrthoDB" id="9790815at2"/>
<dbReference type="AlphaFoldDB" id="A0A402BHC9"/>
<dbReference type="EMBL" id="BIFT01000002">
    <property type="protein sequence ID" value="GCE30828.1"/>
    <property type="molecule type" value="Genomic_DNA"/>
</dbReference>
<dbReference type="GO" id="GO:0017057">
    <property type="term" value="F:6-phosphogluconolactonase activity"/>
    <property type="evidence" value="ECO:0007669"/>
    <property type="project" value="TreeGrafter"/>
</dbReference>
<evidence type="ECO:0000313" key="2">
    <source>
        <dbReference type="EMBL" id="GCE30828.1"/>
    </source>
</evidence>